<reference evidence="2 3" key="1">
    <citation type="submission" date="2019-11" db="EMBL/GenBank/DDBJ databases">
        <title>Type strains purchased from KCTC, JCM and DSMZ.</title>
        <authorList>
            <person name="Lu H."/>
        </authorList>
    </citation>
    <scope>NUCLEOTIDE SEQUENCE [LARGE SCALE GENOMIC DNA]</scope>
    <source>
        <strain evidence="2 3">KCTC 42409</strain>
    </source>
</reference>
<gene>
    <name evidence="2" type="ORF">GM668_26480</name>
</gene>
<keyword evidence="3" id="KW-1185">Reference proteome</keyword>
<organism evidence="2 3">
    <name type="scientific">Pseudoduganella ginsengisoli</name>
    <dbReference type="NCBI Taxonomy" id="1462440"/>
    <lineage>
        <taxon>Bacteria</taxon>
        <taxon>Pseudomonadati</taxon>
        <taxon>Pseudomonadota</taxon>
        <taxon>Betaproteobacteria</taxon>
        <taxon>Burkholderiales</taxon>
        <taxon>Oxalobacteraceae</taxon>
        <taxon>Telluria group</taxon>
        <taxon>Pseudoduganella</taxon>
    </lineage>
</organism>
<dbReference type="NCBIfam" id="NF047698">
    <property type="entry name" value="PP_RS20740_fam"/>
    <property type="match status" value="1"/>
</dbReference>
<name>A0A6L6Q853_9BURK</name>
<dbReference type="Proteomes" id="UP000484015">
    <property type="component" value="Unassembled WGS sequence"/>
</dbReference>
<evidence type="ECO:0000313" key="3">
    <source>
        <dbReference type="Proteomes" id="UP000484015"/>
    </source>
</evidence>
<accession>A0A6L6Q853</accession>
<dbReference type="OrthoDB" id="5137090at2"/>
<feature type="region of interest" description="Disordered" evidence="1">
    <location>
        <begin position="1"/>
        <end position="23"/>
    </location>
</feature>
<comment type="caution">
    <text evidence="2">The sequence shown here is derived from an EMBL/GenBank/DDBJ whole genome shotgun (WGS) entry which is preliminary data.</text>
</comment>
<evidence type="ECO:0000313" key="2">
    <source>
        <dbReference type="EMBL" id="MTW05629.1"/>
    </source>
</evidence>
<dbReference type="RefSeq" id="WP_155441975.1">
    <property type="nucleotide sequence ID" value="NZ_WNLA01000027.1"/>
</dbReference>
<proteinExistence type="predicted"/>
<evidence type="ECO:0000256" key="1">
    <source>
        <dbReference type="SAM" id="MobiDB-lite"/>
    </source>
</evidence>
<protein>
    <submittedName>
        <fullName evidence="2">Uncharacterized protein</fullName>
    </submittedName>
</protein>
<dbReference type="AlphaFoldDB" id="A0A6L6Q853"/>
<dbReference type="EMBL" id="WNLA01000027">
    <property type="protein sequence ID" value="MTW05629.1"/>
    <property type="molecule type" value="Genomic_DNA"/>
</dbReference>
<sequence>MAEKHNELFGDESGHFEEGSAPKNVEHTPFEVRTEFFPWHKPRKHYLRQNQWSKSIATLVDSLKLKDRKRSLHYLSLPGPDLLDVRTLEPMCKLKEVKLSFLGLNDGGSDGEHNKHLNAALLSQVLSLPAIDSMSGVVPDKFEHLAKEKSIAYERIIASHRSFDVINVDLCGTLAEAPPGKPGPTLTNAIFNLINHQAKTRTEDWLLFLTTRSNKDMVDQQTMQKMLDWLNELLATDVTLLQKYIESGFVSNAELTNGRVDLSKLSDKAHSLLFTIGLGHWIFESLFNNQPAWRVDMLPQFGYHVLLRDPTCDMISMGFYCKKMAVAAAQDSMGLAHVPKSNNMPNPADIKKACFEKIHRRVQETCDVDVKLHVDQELYKNCLNESAELLKGALYDHEKYKEFAEAQRKIMEIFLMKHSLVATT</sequence>
<dbReference type="InterPro" id="IPR058085">
    <property type="entry name" value="PP_RS20740-like"/>
</dbReference>